<evidence type="ECO:0000313" key="9">
    <source>
        <dbReference type="Proteomes" id="UP000595332"/>
    </source>
</evidence>
<dbReference type="PROSITE" id="PS50893">
    <property type="entry name" value="ABC_TRANSPORTER_2"/>
    <property type="match status" value="1"/>
</dbReference>
<comment type="subcellular location">
    <subcellularLocation>
        <location evidence="1">Cell membrane</location>
        <topology evidence="1">Multi-pass membrane protein</topology>
    </subcellularLocation>
</comment>
<evidence type="ECO:0000256" key="5">
    <source>
        <dbReference type="SAM" id="Phobius"/>
    </source>
</evidence>
<dbReference type="PANTHER" id="PTHR43394:SF1">
    <property type="entry name" value="ATP-BINDING CASSETTE SUB-FAMILY B MEMBER 10, MITOCHONDRIAL"/>
    <property type="match status" value="1"/>
</dbReference>
<dbReference type="InterPro" id="IPR039421">
    <property type="entry name" value="Type_1_exporter"/>
</dbReference>
<evidence type="ECO:0000259" key="7">
    <source>
        <dbReference type="PROSITE" id="PS50929"/>
    </source>
</evidence>
<feature type="transmembrane region" description="Helical" evidence="5">
    <location>
        <begin position="151"/>
        <end position="170"/>
    </location>
</feature>
<dbReference type="InterPro" id="IPR011527">
    <property type="entry name" value="ABC1_TM_dom"/>
</dbReference>
<dbReference type="AlphaFoldDB" id="A0A7R6SX73"/>
<feature type="domain" description="ABC transporter" evidence="6">
    <location>
        <begin position="322"/>
        <end position="548"/>
    </location>
</feature>
<dbReference type="GO" id="GO:0015421">
    <property type="term" value="F:ABC-type oligopeptide transporter activity"/>
    <property type="evidence" value="ECO:0007669"/>
    <property type="project" value="TreeGrafter"/>
</dbReference>
<dbReference type="PANTHER" id="PTHR43394">
    <property type="entry name" value="ATP-DEPENDENT PERMEASE MDL1, MITOCHONDRIAL"/>
    <property type="match status" value="1"/>
</dbReference>
<dbReference type="InterPro" id="IPR027417">
    <property type="entry name" value="P-loop_NTPase"/>
</dbReference>
<evidence type="ECO:0000256" key="3">
    <source>
        <dbReference type="ARBA" id="ARBA00022989"/>
    </source>
</evidence>
<evidence type="ECO:0000256" key="4">
    <source>
        <dbReference type="ARBA" id="ARBA00023136"/>
    </source>
</evidence>
<dbReference type="Gene3D" id="3.40.50.300">
    <property type="entry name" value="P-loop containing nucleotide triphosphate hydrolases"/>
    <property type="match status" value="1"/>
</dbReference>
<proteinExistence type="predicted"/>
<dbReference type="RefSeq" id="WP_201348320.1">
    <property type="nucleotide sequence ID" value="NZ_AP014546.1"/>
</dbReference>
<dbReference type="InterPro" id="IPR003439">
    <property type="entry name" value="ABC_transporter-like_ATP-bd"/>
</dbReference>
<dbReference type="GO" id="GO:0016887">
    <property type="term" value="F:ATP hydrolysis activity"/>
    <property type="evidence" value="ECO:0007669"/>
    <property type="project" value="InterPro"/>
</dbReference>
<feature type="transmembrane region" description="Helical" evidence="5">
    <location>
        <begin position="14"/>
        <end position="37"/>
    </location>
</feature>
<accession>A0A7R6SX73</accession>
<evidence type="ECO:0000313" key="8">
    <source>
        <dbReference type="EMBL" id="BBB31201.1"/>
    </source>
</evidence>
<keyword evidence="3 5" id="KW-1133">Transmembrane helix</keyword>
<reference evidence="8 9" key="1">
    <citation type="journal article" date="2008" name="Int. J. Syst. Evol. Microbiol.">
        <title>Neptunomonas japonica sp. nov., an Osedax japonicus symbiont-like bacterium isolated from sediment adjacent to sperm whale carcasses off Kagoshima, Japan.</title>
        <authorList>
            <person name="Miyazaki M."/>
            <person name="Nogi Y."/>
            <person name="Fujiwara Y."/>
            <person name="Kawato M."/>
            <person name="Kubokawa K."/>
            <person name="Horikoshi K."/>
        </authorList>
    </citation>
    <scope>NUCLEOTIDE SEQUENCE [LARGE SCALE GENOMIC DNA]</scope>
    <source>
        <strain evidence="8 9">JAMM 1380</strain>
    </source>
</reference>
<feature type="transmembrane region" description="Helical" evidence="5">
    <location>
        <begin position="49"/>
        <end position="69"/>
    </location>
</feature>
<sequence length="549" mass="62335">MKIHALLLDKVRQCLLLALVTIAIVQSLCLMGMIYQAKQSLQASNFTPSFYWLGFAFLGILVIATGRYCERYIAEQLAQQYVNELRQSVFLKVLQLPISDSSMINKGGTLLRLTGDMAAIRNWIVSGLVPAIVLGIWLLIALIGLSRINPLLTASLTPLIVIIFTGNYLIGKHLYERSKHIRRTRGRLIRNVTEQLREIRIIKAFNQISRERKRFNEQSRLLSTGNIKRASISGISRGFNEAVLGTGVLALFITGLWLVKQQEIKPEDVAIVMTAALYFLSHLRPLSRLYELWTLKKLAIHQLEYFFNRKDNISIGTKKRPSKILTIQLDKLQSNQRFPPISAELTGSDRIRLCGQTGGGKSSLLSVLAGLLDYTNGEMKVNNIALSTFQPFVTSQLTTLISQQMPLLRGTIRKNLFYGARQKSDRYTQHVLSMCNLERWLTQLPTGMDTRVQENGSNLSASQNYKIMLARALLRRPKVLLIDTDAAHHDDEIKIITLKLLKTFEGAIIICSEQGFNYQYYDQIWELNKESFRITHLPHESNSTTTRPQ</sequence>
<dbReference type="InterPro" id="IPR036640">
    <property type="entry name" value="ABC1_TM_sf"/>
</dbReference>
<dbReference type="Proteomes" id="UP000595332">
    <property type="component" value="Chromosome"/>
</dbReference>
<organism evidence="8 9">
    <name type="scientific">Neptunomonas japonica JAMM 1380</name>
    <dbReference type="NCBI Taxonomy" id="1441457"/>
    <lineage>
        <taxon>Bacteria</taxon>
        <taxon>Pseudomonadati</taxon>
        <taxon>Pseudomonadota</taxon>
        <taxon>Gammaproteobacteria</taxon>
        <taxon>Oceanospirillales</taxon>
        <taxon>Oceanospirillaceae</taxon>
        <taxon>Neptunomonas</taxon>
    </lineage>
</organism>
<dbReference type="PROSITE" id="PS50929">
    <property type="entry name" value="ABC_TM1F"/>
    <property type="match status" value="1"/>
</dbReference>
<dbReference type="EMBL" id="AP014546">
    <property type="protein sequence ID" value="BBB31201.1"/>
    <property type="molecule type" value="Genomic_DNA"/>
</dbReference>
<dbReference type="Gene3D" id="1.20.1560.10">
    <property type="entry name" value="ABC transporter type 1, transmembrane domain"/>
    <property type="match status" value="1"/>
</dbReference>
<dbReference type="Pfam" id="PF00005">
    <property type="entry name" value="ABC_tran"/>
    <property type="match status" value="1"/>
</dbReference>
<feature type="domain" description="ABC transmembrane type-1" evidence="7">
    <location>
        <begin position="14"/>
        <end position="295"/>
    </location>
</feature>
<feature type="transmembrane region" description="Helical" evidence="5">
    <location>
        <begin position="123"/>
        <end position="145"/>
    </location>
</feature>
<protein>
    <submittedName>
        <fullName evidence="8">ABC transporter permease protein</fullName>
    </submittedName>
</protein>
<dbReference type="Pfam" id="PF00664">
    <property type="entry name" value="ABC_membrane"/>
    <property type="match status" value="1"/>
</dbReference>
<dbReference type="GO" id="GO:0005886">
    <property type="term" value="C:plasma membrane"/>
    <property type="evidence" value="ECO:0007669"/>
    <property type="project" value="UniProtKB-SubCell"/>
</dbReference>
<name>A0A7R6SX73_9GAMM</name>
<evidence type="ECO:0000259" key="6">
    <source>
        <dbReference type="PROSITE" id="PS50893"/>
    </source>
</evidence>
<feature type="transmembrane region" description="Helical" evidence="5">
    <location>
        <begin position="238"/>
        <end position="257"/>
    </location>
</feature>
<dbReference type="SUPFAM" id="SSF52540">
    <property type="entry name" value="P-loop containing nucleoside triphosphate hydrolases"/>
    <property type="match status" value="1"/>
</dbReference>
<dbReference type="KEGG" id="njp:NEJAP_3263"/>
<dbReference type="CDD" id="cd07346">
    <property type="entry name" value="ABC_6TM_exporters"/>
    <property type="match status" value="1"/>
</dbReference>
<gene>
    <name evidence="8" type="ORF">NEJAP_3263</name>
</gene>
<evidence type="ECO:0000256" key="2">
    <source>
        <dbReference type="ARBA" id="ARBA00022692"/>
    </source>
</evidence>
<keyword evidence="4 5" id="KW-0472">Membrane</keyword>
<evidence type="ECO:0000256" key="1">
    <source>
        <dbReference type="ARBA" id="ARBA00004651"/>
    </source>
</evidence>
<keyword evidence="9" id="KW-1185">Reference proteome</keyword>
<keyword evidence="2 5" id="KW-0812">Transmembrane</keyword>
<dbReference type="SUPFAM" id="SSF90123">
    <property type="entry name" value="ABC transporter transmembrane region"/>
    <property type="match status" value="1"/>
</dbReference>
<dbReference type="GO" id="GO:0005524">
    <property type="term" value="F:ATP binding"/>
    <property type="evidence" value="ECO:0007669"/>
    <property type="project" value="InterPro"/>
</dbReference>